<dbReference type="PANTHER" id="PTHR42732:SF2">
    <property type="entry name" value="BETA-MANNOSIDASE"/>
    <property type="match status" value="1"/>
</dbReference>
<comment type="caution">
    <text evidence="7">The sequence shown here is derived from an EMBL/GenBank/DDBJ whole genome shotgun (WGS) entry which is preliminary data.</text>
</comment>
<dbReference type="Gene3D" id="2.60.40.10">
    <property type="entry name" value="Immunoglobulins"/>
    <property type="match status" value="1"/>
</dbReference>
<evidence type="ECO:0000259" key="6">
    <source>
        <dbReference type="Pfam" id="PF02837"/>
    </source>
</evidence>
<name>A0A2V2YS51_9BACL</name>
<dbReference type="PANTHER" id="PTHR42732">
    <property type="entry name" value="BETA-GALACTOSIDASE"/>
    <property type="match status" value="1"/>
</dbReference>
<feature type="domain" description="Glycoside hydrolase family 2 catalytic" evidence="5">
    <location>
        <begin position="321"/>
        <end position="610"/>
    </location>
</feature>
<dbReference type="Pfam" id="PF00703">
    <property type="entry name" value="Glyco_hydro_2"/>
    <property type="match status" value="1"/>
</dbReference>
<dbReference type="Gene3D" id="2.60.120.260">
    <property type="entry name" value="Galactose-binding domain-like"/>
    <property type="match status" value="1"/>
</dbReference>
<dbReference type="GO" id="GO:0005975">
    <property type="term" value="P:carbohydrate metabolic process"/>
    <property type="evidence" value="ECO:0007669"/>
    <property type="project" value="InterPro"/>
</dbReference>
<dbReference type="SUPFAM" id="SSF49303">
    <property type="entry name" value="beta-Galactosidase/glucuronidase domain"/>
    <property type="match status" value="1"/>
</dbReference>
<proteinExistence type="inferred from homology"/>
<evidence type="ECO:0000259" key="5">
    <source>
        <dbReference type="Pfam" id="PF02836"/>
    </source>
</evidence>
<dbReference type="SUPFAM" id="SSF51445">
    <property type="entry name" value="(Trans)glycosidases"/>
    <property type="match status" value="1"/>
</dbReference>
<dbReference type="InterPro" id="IPR006104">
    <property type="entry name" value="Glyco_hydro_2_N"/>
</dbReference>
<evidence type="ECO:0000256" key="2">
    <source>
        <dbReference type="ARBA" id="ARBA00022801"/>
    </source>
</evidence>
<dbReference type="Proteomes" id="UP000246635">
    <property type="component" value="Unassembled WGS sequence"/>
</dbReference>
<sequence length="614" mass="71177">MTHLLYGLYIINKNNNIVINHRKGELNIVTTKKYMKDYPRPQFVRDNWTNLNGEWNFGFDDDNAGEAAGWHRQFGGDLIINVPFTYETKASGIGEEAHHSNVWYNRSFDVPADEAGKRIVLNFQAVDYDAKVWVNGEYVGCHRGGYVAFSFDITPYITFGAANELTVKVEDSLDATQPRGKQRWVQDNFECFYVQTTGIWQSVWLEAVHPAHVDQVKMTPDFDANAIRFEYQVKGYSASNRLRLETIISLKGQPVKQVGLTIDRPWMQLEVDLVHEANGPWKQTHWAPAHPNLYDVEFVLYENDAVVDHVYSYFGMRKISIEQGKVLLNNTPIYQRLILDQGYWPDSHLTPPSEEAILEDIEKTLEMGYNGVRKHMKVEDARYLYWCDVKGLLVWSEMAATFEFNDNAVQTFTEEWMGVVRQQYNHPSIITWVPFNESWGVANIRKNKRQQQFTEAIYHLTKAYDPNRPVITNDGWEHTVSDILTLHDYAETKEQFMRSYADKDAVVNNSISFNNWKYAFADGYSYKGQPIMMSEFGGIAFKSDKGWGYGNQVATEEGFLERFRRIHEAIKETDYFVGYCYTQITDVQQEVNGLLTEDRKPKVPLELIRQINLS</sequence>
<comment type="similarity">
    <text evidence="1">Belongs to the glycosyl hydrolase 2 family.</text>
</comment>
<evidence type="ECO:0000256" key="1">
    <source>
        <dbReference type="ARBA" id="ARBA00007401"/>
    </source>
</evidence>
<dbReference type="InterPro" id="IPR008979">
    <property type="entry name" value="Galactose-bd-like_sf"/>
</dbReference>
<evidence type="ECO:0000256" key="3">
    <source>
        <dbReference type="ARBA" id="ARBA00023295"/>
    </source>
</evidence>
<keyword evidence="3" id="KW-0326">Glycosidase</keyword>
<keyword evidence="8" id="KW-1185">Reference proteome</keyword>
<dbReference type="InterPro" id="IPR017853">
    <property type="entry name" value="GH"/>
</dbReference>
<dbReference type="InterPro" id="IPR006103">
    <property type="entry name" value="Glyco_hydro_2_cat"/>
</dbReference>
<reference evidence="7 8" key="1">
    <citation type="submission" date="2018-05" db="EMBL/GenBank/DDBJ databases">
        <title>Genomic Encyclopedia of Type Strains, Phase III (KMG-III): the genomes of soil and plant-associated and newly described type strains.</title>
        <authorList>
            <person name="Whitman W."/>
        </authorList>
    </citation>
    <scope>NUCLEOTIDE SEQUENCE [LARGE SCALE GENOMIC DNA]</scope>
    <source>
        <strain evidence="7 8">CECT 5696</strain>
    </source>
</reference>
<evidence type="ECO:0000313" key="8">
    <source>
        <dbReference type="Proteomes" id="UP000246635"/>
    </source>
</evidence>
<gene>
    <name evidence="7" type="ORF">DFQ01_11461</name>
</gene>
<dbReference type="InterPro" id="IPR006102">
    <property type="entry name" value="Ig-like_GH2"/>
</dbReference>
<evidence type="ECO:0000313" key="7">
    <source>
        <dbReference type="EMBL" id="PWV99485.1"/>
    </source>
</evidence>
<evidence type="ECO:0000259" key="4">
    <source>
        <dbReference type="Pfam" id="PF00703"/>
    </source>
</evidence>
<dbReference type="SUPFAM" id="SSF49785">
    <property type="entry name" value="Galactose-binding domain-like"/>
    <property type="match status" value="1"/>
</dbReference>
<dbReference type="AlphaFoldDB" id="A0A2V2YS51"/>
<dbReference type="Pfam" id="PF02836">
    <property type="entry name" value="Glyco_hydro_2_C"/>
    <property type="match status" value="1"/>
</dbReference>
<protein>
    <submittedName>
        <fullName evidence="7">Glycosyl hydrolase family 2</fullName>
    </submittedName>
</protein>
<dbReference type="GO" id="GO:0004553">
    <property type="term" value="F:hydrolase activity, hydrolyzing O-glycosyl compounds"/>
    <property type="evidence" value="ECO:0007669"/>
    <property type="project" value="InterPro"/>
</dbReference>
<dbReference type="Gene3D" id="3.20.20.80">
    <property type="entry name" value="Glycosidases"/>
    <property type="match status" value="1"/>
</dbReference>
<dbReference type="Pfam" id="PF02837">
    <property type="entry name" value="Glyco_hydro_2_N"/>
    <property type="match status" value="1"/>
</dbReference>
<dbReference type="InterPro" id="IPR051913">
    <property type="entry name" value="GH2_Domain-Containing"/>
</dbReference>
<feature type="domain" description="Glycoside hydrolase family 2 immunoglobulin-like beta-sandwich" evidence="4">
    <location>
        <begin position="211"/>
        <end position="317"/>
    </location>
</feature>
<accession>A0A2V2YS51</accession>
<dbReference type="EMBL" id="QGTQ01000014">
    <property type="protein sequence ID" value="PWV99485.1"/>
    <property type="molecule type" value="Genomic_DNA"/>
</dbReference>
<keyword evidence="2 7" id="KW-0378">Hydrolase</keyword>
<dbReference type="InterPro" id="IPR013783">
    <property type="entry name" value="Ig-like_fold"/>
</dbReference>
<dbReference type="InterPro" id="IPR036156">
    <property type="entry name" value="Beta-gal/glucu_dom_sf"/>
</dbReference>
<feature type="domain" description="Glycosyl hydrolases family 2 sugar binding" evidence="6">
    <location>
        <begin position="50"/>
        <end position="204"/>
    </location>
</feature>
<organism evidence="7 8">
    <name type="scientific">Paenibacillus cellulosilyticus</name>
    <dbReference type="NCBI Taxonomy" id="375489"/>
    <lineage>
        <taxon>Bacteria</taxon>
        <taxon>Bacillati</taxon>
        <taxon>Bacillota</taxon>
        <taxon>Bacilli</taxon>
        <taxon>Bacillales</taxon>
        <taxon>Paenibacillaceae</taxon>
        <taxon>Paenibacillus</taxon>
    </lineage>
</organism>